<gene>
    <name evidence="2" type="ORF">Tdes44962_MAKER08717</name>
</gene>
<dbReference type="GO" id="GO:0003723">
    <property type="term" value="F:RNA binding"/>
    <property type="evidence" value="ECO:0007669"/>
    <property type="project" value="InterPro"/>
</dbReference>
<dbReference type="GO" id="GO:0004540">
    <property type="term" value="F:RNA nuclease activity"/>
    <property type="evidence" value="ECO:0007669"/>
    <property type="project" value="InterPro"/>
</dbReference>
<dbReference type="AlphaFoldDB" id="A0A9W7SVR4"/>
<name>A0A9W7SVR4_9PEZI</name>
<dbReference type="Pfam" id="PF00773">
    <property type="entry name" value="RNB"/>
    <property type="match status" value="1"/>
</dbReference>
<feature type="domain" description="RNB" evidence="1">
    <location>
        <begin position="9"/>
        <end position="127"/>
    </location>
</feature>
<dbReference type="InterPro" id="IPR012340">
    <property type="entry name" value="NA-bd_OB-fold"/>
</dbReference>
<reference evidence="2 3" key="2">
    <citation type="journal article" date="2021" name="Curr. Genet.">
        <title>Genetic response to nitrogen starvation in the aggressive Eucalyptus foliar pathogen Teratosphaeria destructans.</title>
        <authorList>
            <person name="Havenga M."/>
            <person name="Wingfield B.D."/>
            <person name="Wingfield M.J."/>
            <person name="Dreyer L.L."/>
            <person name="Roets F."/>
            <person name="Aylward J."/>
        </authorList>
    </citation>
    <scope>NUCLEOTIDE SEQUENCE [LARGE SCALE GENOMIC DNA]</scope>
    <source>
        <strain evidence="2">CMW44962</strain>
    </source>
</reference>
<dbReference type="OrthoDB" id="2285229at2759"/>
<dbReference type="SUPFAM" id="SSF50249">
    <property type="entry name" value="Nucleic acid-binding proteins"/>
    <property type="match status" value="1"/>
</dbReference>
<keyword evidence="3" id="KW-1185">Reference proteome</keyword>
<reference evidence="2 3" key="1">
    <citation type="journal article" date="2018" name="IMA Fungus">
        <title>IMA Genome-F 10: Nine draft genome sequences of Claviceps purpurea s.lat., including C. arundinis, C. humidiphila, and C. cf. spartinae, pseudomolecules for the pitch canker pathogen Fusarium circinatum, draft genome of Davidsoniella eucalypti, Grosmannia galeiformis, Quambalaria eucalypti, and Teratosphaeria destructans.</title>
        <authorList>
            <person name="Wingfield B.D."/>
            <person name="Liu M."/>
            <person name="Nguyen H.D."/>
            <person name="Lane F.A."/>
            <person name="Morgan S.W."/>
            <person name="De Vos L."/>
            <person name="Wilken P.M."/>
            <person name="Duong T.A."/>
            <person name="Aylward J."/>
            <person name="Coetzee M.P."/>
            <person name="Dadej K."/>
            <person name="De Beer Z.W."/>
            <person name="Findlay W."/>
            <person name="Havenga M."/>
            <person name="Kolarik M."/>
            <person name="Menzies J.G."/>
            <person name="Naidoo K."/>
            <person name="Pochopski O."/>
            <person name="Shoukouhi P."/>
            <person name="Santana Q.C."/>
            <person name="Seifert K.A."/>
            <person name="Soal N."/>
            <person name="Steenkamp E.T."/>
            <person name="Tatham C.T."/>
            <person name="van der Nest M.A."/>
            <person name="Wingfield M.J."/>
        </authorList>
    </citation>
    <scope>NUCLEOTIDE SEQUENCE [LARGE SCALE GENOMIC DNA]</scope>
    <source>
        <strain evidence="2">CMW44962</strain>
    </source>
</reference>
<evidence type="ECO:0000259" key="1">
    <source>
        <dbReference type="Pfam" id="PF00773"/>
    </source>
</evidence>
<proteinExistence type="predicted"/>
<accession>A0A9W7SVR4</accession>
<sequence length="318" mass="36311">MGNWFAPNTDVVRTLVQETMLLASEIGAMWCAERQVPAIYRGSVRTRNRMAPETFFREHVAPAVDPETGAYPMYLGMRYLDTYGKVELRTRPIKHKVLGMDAYGKVTSPLRRYGDMIMHWQIEATLREEAAQDRSLVSDDPSVDRSFLPFSEAVLQTIFVGLHPRERIIAKAKQHATEHWVAQLLFRHIVFGQPLSVTKSDQAHEELLSGLTPHVPLHHQTLTGVRELGRGNGTKLHAFIHANVPHQKDMLAHAIIRELNIYCNVHRPTGGEVMRQGDVWECEVAFVNAYMRRMVLRPVRLVERVDHDGSLRNLGRMV</sequence>
<protein>
    <submittedName>
        <fullName evidence="2">RNB protein</fullName>
    </submittedName>
</protein>
<evidence type="ECO:0000313" key="2">
    <source>
        <dbReference type="EMBL" id="KAH9833921.1"/>
    </source>
</evidence>
<evidence type="ECO:0000313" key="3">
    <source>
        <dbReference type="Proteomes" id="UP001138500"/>
    </source>
</evidence>
<dbReference type="Proteomes" id="UP001138500">
    <property type="component" value="Unassembled WGS sequence"/>
</dbReference>
<dbReference type="EMBL" id="RIBY02001035">
    <property type="protein sequence ID" value="KAH9833921.1"/>
    <property type="molecule type" value="Genomic_DNA"/>
</dbReference>
<comment type="caution">
    <text evidence="2">The sequence shown here is derived from an EMBL/GenBank/DDBJ whole genome shotgun (WGS) entry which is preliminary data.</text>
</comment>
<dbReference type="InterPro" id="IPR001900">
    <property type="entry name" value="RNase_II/R"/>
</dbReference>
<organism evidence="2 3">
    <name type="scientific">Teratosphaeria destructans</name>
    <dbReference type="NCBI Taxonomy" id="418781"/>
    <lineage>
        <taxon>Eukaryota</taxon>
        <taxon>Fungi</taxon>
        <taxon>Dikarya</taxon>
        <taxon>Ascomycota</taxon>
        <taxon>Pezizomycotina</taxon>
        <taxon>Dothideomycetes</taxon>
        <taxon>Dothideomycetidae</taxon>
        <taxon>Mycosphaerellales</taxon>
        <taxon>Teratosphaeriaceae</taxon>
        <taxon>Teratosphaeria</taxon>
    </lineage>
</organism>